<protein>
    <submittedName>
        <fullName evidence="4">Phage shock protein A</fullName>
    </submittedName>
</protein>
<comment type="similarity">
    <text evidence="1">Belongs to the PspA/Vipp/IM30 family.</text>
</comment>
<keyword evidence="2" id="KW-0175">Coiled coil</keyword>
<evidence type="ECO:0000313" key="4">
    <source>
        <dbReference type="EMBL" id="JAC80828.1"/>
    </source>
</evidence>
<dbReference type="EMBL" id="GBEZ01004386">
    <property type="protein sequence ID" value="JAC80828.1"/>
    <property type="molecule type" value="Transcribed_RNA"/>
</dbReference>
<dbReference type="PANTHER" id="PTHR31088">
    <property type="entry name" value="MEMBRANE-ASSOCIATED PROTEIN VIPP1, CHLOROPLASTIC"/>
    <property type="match status" value="1"/>
</dbReference>
<evidence type="ECO:0000256" key="2">
    <source>
        <dbReference type="SAM" id="Coils"/>
    </source>
</evidence>
<proteinExistence type="inferred from homology"/>
<sequence>MAAYCVSVGSVAPQLASKSKTRSCASPNAARGVGALQSQFLCPMWQTPASYQALSAGTRSSTSFQGALGLQMNLFSRIGRVIRSYTNSIVSSAEDPEKILDQAVTDMQSDLVKMRQASAQVIASQKQIENKYLQAKNTADEWYRRAELALTKGEEELAKEALQRRKTYQTQAEQWQTQMQAQQQAVDQLKGNVRVLEQKLQEAKAKKDTLKARATSAKTSKQVNEMLGSLTDTSNAYTAFEKMEEKVIALEAENEAIGQLGTGGKSGDDLESKFAMLEGSSTDSELNEMKKRLASKSSGELPEGRPVKDAIDLELEELRKKAKEN</sequence>
<evidence type="ECO:0000256" key="1">
    <source>
        <dbReference type="ARBA" id="ARBA00043985"/>
    </source>
</evidence>
<dbReference type="InterPro" id="IPR007157">
    <property type="entry name" value="PspA_VIPP1"/>
</dbReference>
<gene>
    <name evidence="4" type="primary">PSPA</name>
    <name evidence="4" type="ORF">TSPGSL018_9356</name>
</gene>
<name>A0A061S998_9CHLO</name>
<evidence type="ECO:0000256" key="3">
    <source>
        <dbReference type="SAM" id="MobiDB-lite"/>
    </source>
</evidence>
<reference evidence="4" key="1">
    <citation type="submission" date="2014-05" db="EMBL/GenBank/DDBJ databases">
        <title>The transcriptome of the halophilic microalga Tetraselmis sp. GSL018 isolated from the Great Salt Lake, Utah.</title>
        <authorList>
            <person name="Jinkerson R.E."/>
            <person name="D'Adamo S."/>
            <person name="Posewitz M.C."/>
        </authorList>
    </citation>
    <scope>NUCLEOTIDE SEQUENCE</scope>
    <source>
        <strain evidence="4">GSL018</strain>
    </source>
</reference>
<feature type="coiled-coil region" evidence="2">
    <location>
        <begin position="158"/>
        <end position="260"/>
    </location>
</feature>
<dbReference type="PANTHER" id="PTHR31088:SF6">
    <property type="entry name" value="PHAGE SHOCK PROTEIN A"/>
    <property type="match status" value="1"/>
</dbReference>
<accession>A0A061S998</accession>
<organism evidence="4">
    <name type="scientific">Tetraselmis sp. GSL018</name>
    <dbReference type="NCBI Taxonomy" id="582737"/>
    <lineage>
        <taxon>Eukaryota</taxon>
        <taxon>Viridiplantae</taxon>
        <taxon>Chlorophyta</taxon>
        <taxon>core chlorophytes</taxon>
        <taxon>Chlorodendrophyceae</taxon>
        <taxon>Chlorodendrales</taxon>
        <taxon>Chlorodendraceae</taxon>
        <taxon>Tetraselmis</taxon>
    </lineage>
</organism>
<dbReference type="Pfam" id="PF04012">
    <property type="entry name" value="PspA_IM30"/>
    <property type="match status" value="1"/>
</dbReference>
<dbReference type="AlphaFoldDB" id="A0A061S998"/>
<feature type="region of interest" description="Disordered" evidence="3">
    <location>
        <begin position="276"/>
        <end position="309"/>
    </location>
</feature>